<evidence type="ECO:0000313" key="3">
    <source>
        <dbReference type="Proteomes" id="UP000192573"/>
    </source>
</evidence>
<protein>
    <recommendedName>
        <fullName evidence="1">YaiO beta-barrel domain-containing protein</fullName>
    </recommendedName>
</protein>
<dbReference type="Pfam" id="PF19413">
    <property type="entry name" value="YaiO"/>
    <property type="match status" value="1"/>
</dbReference>
<organism evidence="2 3">
    <name type="scientific">Citrobacter braakii</name>
    <dbReference type="NCBI Taxonomy" id="57706"/>
    <lineage>
        <taxon>Bacteria</taxon>
        <taxon>Pseudomonadati</taxon>
        <taxon>Pseudomonadota</taxon>
        <taxon>Gammaproteobacteria</taxon>
        <taxon>Enterobacterales</taxon>
        <taxon>Enterobacteriaceae</taxon>
        <taxon>Citrobacter</taxon>
        <taxon>Citrobacter freundii complex</taxon>
    </lineage>
</organism>
<feature type="domain" description="YaiO beta-barrel" evidence="1">
    <location>
        <begin position="25"/>
        <end position="203"/>
    </location>
</feature>
<proteinExistence type="predicted"/>
<dbReference type="InterPro" id="IPR030887">
    <property type="entry name" value="Beta-barrel_YaiO"/>
</dbReference>
<evidence type="ECO:0000259" key="1">
    <source>
        <dbReference type="Pfam" id="PF19413"/>
    </source>
</evidence>
<evidence type="ECO:0000313" key="2">
    <source>
        <dbReference type="EMBL" id="OQM39857.1"/>
    </source>
</evidence>
<sequence>MKRTLFVSLILSTASLPAEATDLNLTAGYDFTDYSARHGTRNVMFSELKTQIDDGAAVFNISEGRRDYDNGESWNALRGRATVWYNWNQWLSTKTGLAIAENTPVFARRDAQQDISVKVLPKTVFTFGYRYANYFDDTDVNAFSGGISLYTGPFITSWRYTHYDTEDAGGSYSHIVSLRLNDLNGKGNTQLWVSRGTGAYTYDWSPDTKKGTLKSISLRRNQPLTEQLTLGLALGKQWYDTPVESYHSQQILADLTWQF</sequence>
<dbReference type="Proteomes" id="UP000192573">
    <property type="component" value="Unassembled WGS sequence"/>
</dbReference>
<dbReference type="AlphaFoldDB" id="A0A1V8NU55"/>
<reference evidence="2 3" key="1">
    <citation type="submission" date="2017-03" db="EMBL/GenBank/DDBJ databases">
        <authorList>
            <person name="Afonso C.L."/>
            <person name="Miller P.J."/>
            <person name="Scott M.A."/>
            <person name="Spackman E."/>
            <person name="Goraichik I."/>
            <person name="Dimitrov K.M."/>
            <person name="Suarez D.L."/>
            <person name="Swayne D.E."/>
        </authorList>
    </citation>
    <scope>NUCLEOTIDE SEQUENCE [LARGE SCALE GENOMIC DNA]</scope>
    <source>
        <strain evidence="2 3">ATCC 51113</strain>
    </source>
</reference>
<dbReference type="NCBIfam" id="TIGR04390">
    <property type="entry name" value="OMP_YaiO_dom"/>
    <property type="match status" value="1"/>
</dbReference>
<comment type="caution">
    <text evidence="2">The sequence shown here is derived from an EMBL/GenBank/DDBJ whole genome shotgun (WGS) entry which is preliminary data.</text>
</comment>
<accession>A0A1V8NU55</accession>
<dbReference type="EMBL" id="NAEW01000016">
    <property type="protein sequence ID" value="OQM39857.1"/>
    <property type="molecule type" value="Genomic_DNA"/>
</dbReference>
<name>A0A1V8NU55_CITBR</name>
<gene>
    <name evidence="2" type="ORF">BZK42_22450</name>
</gene>